<evidence type="ECO:0000256" key="2">
    <source>
        <dbReference type="ARBA" id="ARBA00023015"/>
    </source>
</evidence>
<protein>
    <recommendedName>
        <fullName evidence="9">RNA polymerase sigma-70 factor, ECF subfamily</fullName>
    </recommendedName>
</protein>
<dbReference type="EMBL" id="BMMX01000044">
    <property type="protein sequence ID" value="GGL14471.1"/>
    <property type="molecule type" value="Genomic_DNA"/>
</dbReference>
<dbReference type="SUPFAM" id="SSF88659">
    <property type="entry name" value="Sigma3 and sigma4 domains of RNA polymerase sigma factors"/>
    <property type="match status" value="1"/>
</dbReference>
<dbReference type="InterPro" id="IPR039425">
    <property type="entry name" value="RNA_pol_sigma-70-like"/>
</dbReference>
<dbReference type="PANTHER" id="PTHR43133:SF25">
    <property type="entry name" value="RNA POLYMERASE SIGMA FACTOR RFAY-RELATED"/>
    <property type="match status" value="1"/>
</dbReference>
<proteinExistence type="inferred from homology"/>
<dbReference type="GO" id="GO:0006352">
    <property type="term" value="P:DNA-templated transcription initiation"/>
    <property type="evidence" value="ECO:0007669"/>
    <property type="project" value="InterPro"/>
</dbReference>
<evidence type="ECO:0000259" key="5">
    <source>
        <dbReference type="Pfam" id="PF04542"/>
    </source>
</evidence>
<dbReference type="Gene3D" id="1.10.1740.10">
    <property type="match status" value="1"/>
</dbReference>
<name>A0A8J3C413_9ACTN</name>
<dbReference type="InterPro" id="IPR007627">
    <property type="entry name" value="RNA_pol_sigma70_r2"/>
</dbReference>
<evidence type="ECO:0000313" key="7">
    <source>
        <dbReference type="EMBL" id="GGL14471.1"/>
    </source>
</evidence>
<evidence type="ECO:0000256" key="4">
    <source>
        <dbReference type="ARBA" id="ARBA00023163"/>
    </source>
</evidence>
<reference evidence="7" key="1">
    <citation type="journal article" date="2014" name="Int. J. Syst. Evol. Microbiol.">
        <title>Complete genome sequence of Corynebacterium casei LMG S-19264T (=DSM 44701T), isolated from a smear-ripened cheese.</title>
        <authorList>
            <consortium name="US DOE Joint Genome Institute (JGI-PGF)"/>
            <person name="Walter F."/>
            <person name="Albersmeier A."/>
            <person name="Kalinowski J."/>
            <person name="Ruckert C."/>
        </authorList>
    </citation>
    <scope>NUCLEOTIDE SEQUENCE</scope>
    <source>
        <strain evidence="7">CGMCC 4.7299</strain>
    </source>
</reference>
<comment type="caution">
    <text evidence="7">The sequence shown here is derived from an EMBL/GenBank/DDBJ whole genome shotgun (WGS) entry which is preliminary data.</text>
</comment>
<dbReference type="Pfam" id="PF08281">
    <property type="entry name" value="Sigma70_r4_2"/>
    <property type="match status" value="1"/>
</dbReference>
<evidence type="ECO:0000256" key="3">
    <source>
        <dbReference type="ARBA" id="ARBA00023082"/>
    </source>
</evidence>
<keyword evidence="8" id="KW-1185">Reference proteome</keyword>
<gene>
    <name evidence="7" type="ORF">GCM10012284_56560</name>
</gene>
<dbReference type="SUPFAM" id="SSF88946">
    <property type="entry name" value="Sigma2 domain of RNA polymerase sigma factors"/>
    <property type="match status" value="1"/>
</dbReference>
<dbReference type="PANTHER" id="PTHR43133">
    <property type="entry name" value="RNA POLYMERASE ECF-TYPE SIGMA FACTO"/>
    <property type="match status" value="1"/>
</dbReference>
<evidence type="ECO:0000259" key="6">
    <source>
        <dbReference type="Pfam" id="PF08281"/>
    </source>
</evidence>
<dbReference type="InterPro" id="IPR013249">
    <property type="entry name" value="RNA_pol_sigma70_r4_t2"/>
</dbReference>
<accession>A0A8J3C413</accession>
<dbReference type="GO" id="GO:0016987">
    <property type="term" value="F:sigma factor activity"/>
    <property type="evidence" value="ECO:0007669"/>
    <property type="project" value="UniProtKB-KW"/>
</dbReference>
<feature type="domain" description="RNA polymerase sigma-70 region 2" evidence="5">
    <location>
        <begin position="45"/>
        <end position="113"/>
    </location>
</feature>
<keyword evidence="3" id="KW-0731">Sigma factor</keyword>
<dbReference type="AlphaFoldDB" id="A0A8J3C413"/>
<keyword evidence="2" id="KW-0805">Transcription regulation</keyword>
<sequence>MARIDTLAIVMLSEGTAGTAAGGTVEQLARAAAAGDSAALERLLAAIQPDVLRVCGRFLPCRQDAEEACQDTLMAVARGIGGFAGRSSLRTWYYRIAANRSRSTYDVLRRRSRELSGATLPEPADPRRTSVVAGTRIDLLEALAAISPLLAEAVTLRDVLEVSYREISESLGIPEGTAKTRVRDGRLRLRELLGGRSFRG</sequence>
<dbReference type="NCBIfam" id="TIGR02937">
    <property type="entry name" value="sigma70-ECF"/>
    <property type="match status" value="1"/>
</dbReference>
<organism evidence="7 8">
    <name type="scientific">Mangrovihabitans endophyticus</name>
    <dbReference type="NCBI Taxonomy" id="1751298"/>
    <lineage>
        <taxon>Bacteria</taxon>
        <taxon>Bacillati</taxon>
        <taxon>Actinomycetota</taxon>
        <taxon>Actinomycetes</taxon>
        <taxon>Micromonosporales</taxon>
        <taxon>Micromonosporaceae</taxon>
        <taxon>Mangrovihabitans</taxon>
    </lineage>
</organism>
<dbReference type="InterPro" id="IPR036388">
    <property type="entry name" value="WH-like_DNA-bd_sf"/>
</dbReference>
<keyword evidence="4" id="KW-0804">Transcription</keyword>
<evidence type="ECO:0000313" key="8">
    <source>
        <dbReference type="Proteomes" id="UP000656042"/>
    </source>
</evidence>
<dbReference type="CDD" id="cd06171">
    <property type="entry name" value="Sigma70_r4"/>
    <property type="match status" value="1"/>
</dbReference>
<dbReference type="Gene3D" id="1.10.10.10">
    <property type="entry name" value="Winged helix-like DNA-binding domain superfamily/Winged helix DNA-binding domain"/>
    <property type="match status" value="1"/>
</dbReference>
<dbReference type="Pfam" id="PF04542">
    <property type="entry name" value="Sigma70_r2"/>
    <property type="match status" value="1"/>
</dbReference>
<comment type="similarity">
    <text evidence="1">Belongs to the sigma-70 factor family. ECF subfamily.</text>
</comment>
<feature type="domain" description="RNA polymerase sigma factor 70 region 4 type 2" evidence="6">
    <location>
        <begin position="138"/>
        <end position="189"/>
    </location>
</feature>
<dbReference type="Proteomes" id="UP000656042">
    <property type="component" value="Unassembled WGS sequence"/>
</dbReference>
<dbReference type="InterPro" id="IPR013324">
    <property type="entry name" value="RNA_pol_sigma_r3/r4-like"/>
</dbReference>
<evidence type="ECO:0000256" key="1">
    <source>
        <dbReference type="ARBA" id="ARBA00010641"/>
    </source>
</evidence>
<dbReference type="InterPro" id="IPR014284">
    <property type="entry name" value="RNA_pol_sigma-70_dom"/>
</dbReference>
<dbReference type="GO" id="GO:0003677">
    <property type="term" value="F:DNA binding"/>
    <property type="evidence" value="ECO:0007669"/>
    <property type="project" value="InterPro"/>
</dbReference>
<evidence type="ECO:0008006" key="9">
    <source>
        <dbReference type="Google" id="ProtNLM"/>
    </source>
</evidence>
<reference evidence="7" key="2">
    <citation type="submission" date="2020-09" db="EMBL/GenBank/DDBJ databases">
        <authorList>
            <person name="Sun Q."/>
            <person name="Zhou Y."/>
        </authorList>
    </citation>
    <scope>NUCLEOTIDE SEQUENCE</scope>
    <source>
        <strain evidence="7">CGMCC 4.7299</strain>
    </source>
</reference>
<dbReference type="InterPro" id="IPR013325">
    <property type="entry name" value="RNA_pol_sigma_r2"/>
</dbReference>